<sequence>MADVPQVKVIAAGVEGPPPEYTSASPPKISPTPPSPEIRGGLVRRAMEKTADKLNRRSSFGTKNTMSQSQPSLPVTTSPTKRIFSLSRKGKERSSTDIDAEDTSNAQSRTSYPPLSSRSGHSRRSSQAVPQADDDSPFIVPRSPRLNPARSLFSVFRGDGSIRAGTQTLIQALQAIPWAEDQDNDDDMMHPEVNPTEAESDEDDKAWYLVDEVSRMASSIHTIYRPLARSRRDNMSILRGGKSKQLPSVSDVEDEQPPEEPVMSEEEIEEDFEPMKPDSAGPTTDHTQSSLPSLPELDSRDVPMKPHSTRSGSMATVKLQRRARLAEKLREIFEISGIEEVIAEMPCWLLRSILLQGYMYLTDSYICFFAHMPSREDQILKSGWMSKRATRTKRWIKHWFTLKNDVLSWYQSSADPYFPHGVVDLRYAISCEPSGDRDIRLRTNQKTIKLSADSVPSRDEWVKAIRKVIFKAQNMDRLIDQIAIPYSAIVDVEKSSAMDFSETIEIKVVDNVEQYLVDSYFFAYFHDLPGALEQIRDAVRAYRSTPGRSSPPPVMDTTVTRSPISPPAAPAPLPATERTQSAPPAEQTQKSTSSGFRFTSLLRPLQDIPLSKAFQILEPETGEEYTHISKRSGSSFVPVTSTPSPSRSRSPLPSEPQSADLTPVASNANHTYPPSTSMYDHDLVASPTRETSTSSSSSWSVGVPSWLRMPSRRLLTSPFTTMTAVARPTMEHSTSMPATTGAGGVSEVLSSNLSLSASRVGGEYGYFSLLEAPETTVEQDVIDKFRTSFAFDDKEKLLGCFPGYIFRLLPVFGKLFVSSNYFSFRSSGPLTSRTTMILPIRDVLSTEPCKAFRFGHHGLVVIVRGHEELFFEFAEESKRTAFANLLERQIEDVRRRLTMGGQHQTAGERDALILEEFGPRTSVIADAEVLEEPEPMDKSVPPVMFESTSSTFLTFKPKQPLHFTFLTIGSRGDVQPYIALAKGLMADGHRCRIATHGEFKDWIESYGIEFGYVGGDPAELMRICVENGTFTVAFLKEGVQKFRGWIDDLLKTSWEACQGTDVLVESPSAMGGYHIAEALRIPYFRAFTMTWSRTRQGFLTSSKWFYLSFCRAYPHAFAVPEHKMGGNYNYMTYVLFDQVFWRGTAGQINRWRRNTLGLPSTSLDKMEPHKIPFLYNFSPVVVPPPLDWPEWIRITGKCSPIESVAHLTLHILGYWFLDDANVSAKKWTPPPDLIEFIDTAHKARKKIVYIGFGSIVVSDPKAMTRCVIDAIVQSGVYAILSKGWSDRLAKNSTDAGEASEPLPKQIYPIHSIPHDWLFKRIDAACHHGGAGTTGASLRAGIPTIVKPFFGDQFFWADRVEALGIGSAVRKLSVQSLSDALISATTDPKQIERAKAVGEQIRAEDGVGTAIEAIYRDLDYARSLIKGAPAGPHLSDDDAEHATIRERFDTSLMSPELRPGESVHSSPRGGPSSDWSVISETDDYQSTQP</sequence>
<accession>A0ACC1TF59</accession>
<evidence type="ECO:0000313" key="2">
    <source>
        <dbReference type="Proteomes" id="UP001148662"/>
    </source>
</evidence>
<organism evidence="1 2">
    <name type="scientific">Phlebia brevispora</name>
    <dbReference type="NCBI Taxonomy" id="194682"/>
    <lineage>
        <taxon>Eukaryota</taxon>
        <taxon>Fungi</taxon>
        <taxon>Dikarya</taxon>
        <taxon>Basidiomycota</taxon>
        <taxon>Agaricomycotina</taxon>
        <taxon>Agaricomycetes</taxon>
        <taxon>Polyporales</taxon>
        <taxon>Meruliaceae</taxon>
        <taxon>Phlebia</taxon>
    </lineage>
</organism>
<evidence type="ECO:0000313" key="1">
    <source>
        <dbReference type="EMBL" id="KAJ3559597.1"/>
    </source>
</evidence>
<reference evidence="1" key="1">
    <citation type="submission" date="2022-07" db="EMBL/GenBank/DDBJ databases">
        <title>Genome Sequence of Phlebia brevispora.</title>
        <authorList>
            <person name="Buettner E."/>
        </authorList>
    </citation>
    <scope>NUCLEOTIDE SEQUENCE</scope>
    <source>
        <strain evidence="1">MPL23</strain>
    </source>
</reference>
<dbReference type="EMBL" id="JANHOG010000017">
    <property type="protein sequence ID" value="KAJ3559597.1"/>
    <property type="molecule type" value="Genomic_DNA"/>
</dbReference>
<keyword evidence="2" id="KW-1185">Reference proteome</keyword>
<name>A0ACC1TF59_9APHY</name>
<dbReference type="Proteomes" id="UP001148662">
    <property type="component" value="Unassembled WGS sequence"/>
</dbReference>
<protein>
    <submittedName>
        <fullName evidence="1">Uncharacterized protein</fullName>
    </submittedName>
</protein>
<gene>
    <name evidence="1" type="ORF">NM688_g238</name>
</gene>
<comment type="caution">
    <text evidence="1">The sequence shown here is derived from an EMBL/GenBank/DDBJ whole genome shotgun (WGS) entry which is preliminary data.</text>
</comment>
<proteinExistence type="predicted"/>